<dbReference type="AlphaFoldDB" id="A0A2P2NBD6"/>
<sequence>MKTAEVGKESHDKEKFY</sequence>
<protein>
    <submittedName>
        <fullName evidence="1">Uncharacterized protein</fullName>
    </submittedName>
</protein>
<name>A0A2P2NBD6_RHIMU</name>
<organism evidence="1">
    <name type="scientific">Rhizophora mucronata</name>
    <name type="common">Asiatic mangrove</name>
    <dbReference type="NCBI Taxonomy" id="61149"/>
    <lineage>
        <taxon>Eukaryota</taxon>
        <taxon>Viridiplantae</taxon>
        <taxon>Streptophyta</taxon>
        <taxon>Embryophyta</taxon>
        <taxon>Tracheophyta</taxon>
        <taxon>Spermatophyta</taxon>
        <taxon>Magnoliopsida</taxon>
        <taxon>eudicotyledons</taxon>
        <taxon>Gunneridae</taxon>
        <taxon>Pentapetalae</taxon>
        <taxon>rosids</taxon>
        <taxon>fabids</taxon>
        <taxon>Malpighiales</taxon>
        <taxon>Rhizophoraceae</taxon>
        <taxon>Rhizophora</taxon>
    </lineage>
</organism>
<accession>A0A2P2NBD6</accession>
<reference evidence="1" key="1">
    <citation type="submission" date="2018-02" db="EMBL/GenBank/DDBJ databases">
        <title>Rhizophora mucronata_Transcriptome.</title>
        <authorList>
            <person name="Meera S.P."/>
            <person name="Sreeshan A."/>
            <person name="Augustine A."/>
        </authorList>
    </citation>
    <scope>NUCLEOTIDE SEQUENCE</scope>
    <source>
        <tissue evidence="1">Leaf</tissue>
    </source>
</reference>
<proteinExistence type="predicted"/>
<evidence type="ECO:0000313" key="1">
    <source>
        <dbReference type="EMBL" id="MBX39771.1"/>
    </source>
</evidence>
<dbReference type="EMBL" id="GGEC01059287">
    <property type="protein sequence ID" value="MBX39771.1"/>
    <property type="molecule type" value="Transcribed_RNA"/>
</dbReference>